<dbReference type="Proteomes" id="UP001211065">
    <property type="component" value="Unassembled WGS sequence"/>
</dbReference>
<evidence type="ECO:0000313" key="2">
    <source>
        <dbReference type="Proteomes" id="UP001211065"/>
    </source>
</evidence>
<sequence>MQNEQLKKIHRTYHRKQHSEETKLAAIYFISKRRVDCIELRQWDTTKSVKPIPKSGRKRKLDNVSKQKLVQFYTKNPTATNEEGSEHLDKKINLSTLSNYLKRSNFTQSKLQTNPQITQMSVCFKNSQAPSMGRSMWGKRISRPRKRHGKRWTFYLAIRSTGIVHDPLISSEIRNTLSPKLNVGDVVIWDRKAGRCKNPKKQHYNPEAMMLIESMGAKVLFFCHHKEGILIPSDAAKEKELELKRNVYQVVIESCDSVSQGNIAGYYRERADGRAIFNLYPNVL</sequence>
<reference evidence="1" key="1">
    <citation type="submission" date="2020-05" db="EMBL/GenBank/DDBJ databases">
        <title>Phylogenomic resolution of chytrid fungi.</title>
        <authorList>
            <person name="Stajich J.E."/>
            <person name="Amses K."/>
            <person name="Simmons R."/>
            <person name="Seto K."/>
            <person name="Myers J."/>
            <person name="Bonds A."/>
            <person name="Quandt C.A."/>
            <person name="Barry K."/>
            <person name="Liu P."/>
            <person name="Grigoriev I."/>
            <person name="Longcore J.E."/>
            <person name="James T.Y."/>
        </authorList>
    </citation>
    <scope>NUCLEOTIDE SEQUENCE</scope>
    <source>
        <strain evidence="1">JEL0476</strain>
    </source>
</reference>
<comment type="caution">
    <text evidence="1">The sequence shown here is derived from an EMBL/GenBank/DDBJ whole genome shotgun (WGS) entry which is preliminary data.</text>
</comment>
<protein>
    <submittedName>
        <fullName evidence="1">Uncharacterized protein</fullName>
    </submittedName>
</protein>
<dbReference type="AlphaFoldDB" id="A0AAD5U7B2"/>
<accession>A0AAD5U7B2</accession>
<keyword evidence="2" id="KW-1185">Reference proteome</keyword>
<proteinExistence type="predicted"/>
<gene>
    <name evidence="1" type="ORF">HK099_001036</name>
</gene>
<name>A0AAD5U7B2_9FUNG</name>
<dbReference type="EMBL" id="JADGJW010000127">
    <property type="protein sequence ID" value="KAJ3223505.1"/>
    <property type="molecule type" value="Genomic_DNA"/>
</dbReference>
<organism evidence="1 2">
    <name type="scientific">Clydaea vesicula</name>
    <dbReference type="NCBI Taxonomy" id="447962"/>
    <lineage>
        <taxon>Eukaryota</taxon>
        <taxon>Fungi</taxon>
        <taxon>Fungi incertae sedis</taxon>
        <taxon>Chytridiomycota</taxon>
        <taxon>Chytridiomycota incertae sedis</taxon>
        <taxon>Chytridiomycetes</taxon>
        <taxon>Lobulomycetales</taxon>
        <taxon>Lobulomycetaceae</taxon>
        <taxon>Clydaea</taxon>
    </lineage>
</organism>
<evidence type="ECO:0000313" key="1">
    <source>
        <dbReference type="EMBL" id="KAJ3223505.1"/>
    </source>
</evidence>